<evidence type="ECO:0000313" key="2">
    <source>
        <dbReference type="EMBL" id="GMI29716.1"/>
    </source>
</evidence>
<evidence type="ECO:0000256" key="1">
    <source>
        <dbReference type="SAM" id="MobiDB-lite"/>
    </source>
</evidence>
<protein>
    <submittedName>
        <fullName evidence="2">Uncharacterized protein</fullName>
    </submittedName>
</protein>
<name>A0A9W7G1Z1_9STRA</name>
<feature type="region of interest" description="Disordered" evidence="1">
    <location>
        <begin position="97"/>
        <end position="126"/>
    </location>
</feature>
<reference evidence="3" key="1">
    <citation type="journal article" date="2023" name="Commun. Biol.">
        <title>Genome analysis of Parmales, the sister group of diatoms, reveals the evolutionary specialization of diatoms from phago-mixotrophs to photoautotrophs.</title>
        <authorList>
            <person name="Ban H."/>
            <person name="Sato S."/>
            <person name="Yoshikawa S."/>
            <person name="Yamada K."/>
            <person name="Nakamura Y."/>
            <person name="Ichinomiya M."/>
            <person name="Sato N."/>
            <person name="Blanc-Mathieu R."/>
            <person name="Endo H."/>
            <person name="Kuwata A."/>
            <person name="Ogata H."/>
        </authorList>
    </citation>
    <scope>NUCLEOTIDE SEQUENCE [LARGE SCALE GENOMIC DNA]</scope>
</reference>
<dbReference type="AlphaFoldDB" id="A0A9W7G1Z1"/>
<feature type="compositionally biased region" description="Polar residues" evidence="1">
    <location>
        <begin position="1"/>
        <end position="14"/>
    </location>
</feature>
<comment type="caution">
    <text evidence="2">The sequence shown here is derived from an EMBL/GenBank/DDBJ whole genome shotgun (WGS) entry which is preliminary data.</text>
</comment>
<dbReference type="EMBL" id="BRYA01000687">
    <property type="protein sequence ID" value="GMI29716.1"/>
    <property type="molecule type" value="Genomic_DNA"/>
</dbReference>
<proteinExistence type="predicted"/>
<keyword evidence="3" id="KW-1185">Reference proteome</keyword>
<evidence type="ECO:0000313" key="3">
    <source>
        <dbReference type="Proteomes" id="UP001165065"/>
    </source>
</evidence>
<gene>
    <name evidence="2" type="ORF">TrCOL_g8958</name>
</gene>
<feature type="compositionally biased region" description="Basic and acidic residues" evidence="1">
    <location>
        <begin position="61"/>
        <end position="77"/>
    </location>
</feature>
<dbReference type="Proteomes" id="UP001165065">
    <property type="component" value="Unassembled WGS sequence"/>
</dbReference>
<sequence>MFPFQGQSYYQSNIDPGHHSKGYTTRTISLVGGRKPTRRPPPPDDASISDESYGSLVESDESTHGNDKYLSRPDTPPKKRFSFGKVAYLEESGFKNIGNDQASSARIQRKREQGKGDWRAQGAIDY</sequence>
<organism evidence="2 3">
    <name type="scientific">Triparma columacea</name>
    <dbReference type="NCBI Taxonomy" id="722753"/>
    <lineage>
        <taxon>Eukaryota</taxon>
        <taxon>Sar</taxon>
        <taxon>Stramenopiles</taxon>
        <taxon>Ochrophyta</taxon>
        <taxon>Bolidophyceae</taxon>
        <taxon>Parmales</taxon>
        <taxon>Triparmaceae</taxon>
        <taxon>Triparma</taxon>
    </lineage>
</organism>
<feature type="region of interest" description="Disordered" evidence="1">
    <location>
        <begin position="1"/>
        <end position="80"/>
    </location>
</feature>
<accession>A0A9W7G1Z1</accession>